<dbReference type="GO" id="GO:0016020">
    <property type="term" value="C:membrane"/>
    <property type="evidence" value="ECO:0007669"/>
    <property type="project" value="UniProtKB-SubCell"/>
</dbReference>
<keyword evidence="4 9" id="KW-0812">Transmembrane</keyword>
<dbReference type="PANTHER" id="PTHR48022:SF5">
    <property type="entry name" value="ALPHA-GLUCOSIDES PERMEASE MPH2-RELATED"/>
    <property type="match status" value="1"/>
</dbReference>
<feature type="transmembrane region" description="Helical" evidence="9">
    <location>
        <begin position="128"/>
        <end position="147"/>
    </location>
</feature>
<name>M2MYQ2_BAUPA</name>
<evidence type="ECO:0000313" key="11">
    <source>
        <dbReference type="EMBL" id="EMC91435.1"/>
    </source>
</evidence>
<dbReference type="RefSeq" id="XP_007681756.1">
    <property type="nucleotide sequence ID" value="XM_007683566.1"/>
</dbReference>
<feature type="transmembrane region" description="Helical" evidence="9">
    <location>
        <begin position="401"/>
        <end position="428"/>
    </location>
</feature>
<feature type="transmembrane region" description="Helical" evidence="9">
    <location>
        <begin position="310"/>
        <end position="329"/>
    </location>
</feature>
<dbReference type="KEGG" id="bcom:BAUCODRAFT_143830"/>
<dbReference type="PROSITE" id="PS50850">
    <property type="entry name" value="MFS"/>
    <property type="match status" value="1"/>
</dbReference>
<keyword evidence="5 9" id="KW-1133">Transmembrane helix</keyword>
<feature type="transmembrane region" description="Helical" evidence="9">
    <location>
        <begin position="96"/>
        <end position="116"/>
    </location>
</feature>
<evidence type="ECO:0000313" key="12">
    <source>
        <dbReference type="Proteomes" id="UP000011761"/>
    </source>
</evidence>
<dbReference type="Proteomes" id="UP000011761">
    <property type="component" value="Unassembled WGS sequence"/>
</dbReference>
<evidence type="ECO:0000256" key="3">
    <source>
        <dbReference type="ARBA" id="ARBA00022448"/>
    </source>
</evidence>
<evidence type="ECO:0000256" key="6">
    <source>
        <dbReference type="ARBA" id="ARBA00023136"/>
    </source>
</evidence>
<dbReference type="Pfam" id="PF00083">
    <property type="entry name" value="Sugar_tr"/>
    <property type="match status" value="1"/>
</dbReference>
<dbReference type="AlphaFoldDB" id="M2MYQ2"/>
<evidence type="ECO:0000256" key="5">
    <source>
        <dbReference type="ARBA" id="ARBA00022989"/>
    </source>
</evidence>
<dbReference type="FunFam" id="1.20.1250.20:FF:000149">
    <property type="entry name" value="MFS transporter, SP family, general alpha glucoside:H+ symporter"/>
    <property type="match status" value="1"/>
</dbReference>
<dbReference type="SUPFAM" id="SSF103473">
    <property type="entry name" value="MFS general substrate transporter"/>
    <property type="match status" value="1"/>
</dbReference>
<evidence type="ECO:0000256" key="7">
    <source>
        <dbReference type="ARBA" id="ARBA00026248"/>
    </source>
</evidence>
<dbReference type="PROSITE" id="PS00217">
    <property type="entry name" value="SUGAR_TRANSPORT_2"/>
    <property type="match status" value="1"/>
</dbReference>
<dbReference type="EMBL" id="KB445564">
    <property type="protein sequence ID" value="EMC91435.1"/>
    <property type="molecule type" value="Genomic_DNA"/>
</dbReference>
<comment type="subcellular location">
    <subcellularLocation>
        <location evidence="1">Membrane</location>
        <topology evidence="1">Multi-pass membrane protein</topology>
    </subcellularLocation>
</comment>
<evidence type="ECO:0000256" key="9">
    <source>
        <dbReference type="SAM" id="Phobius"/>
    </source>
</evidence>
<feature type="transmembrane region" description="Helical" evidence="9">
    <location>
        <begin position="349"/>
        <end position="367"/>
    </location>
</feature>
<dbReference type="InterPro" id="IPR005829">
    <property type="entry name" value="Sugar_transporter_CS"/>
</dbReference>
<dbReference type="Gene3D" id="1.20.1250.20">
    <property type="entry name" value="MFS general substrate transporter like domains"/>
    <property type="match status" value="1"/>
</dbReference>
<comment type="similarity">
    <text evidence="2 8">Belongs to the major facilitator superfamily. Sugar transporter (TC 2.A.1.1) family.</text>
</comment>
<dbReference type="InterPro" id="IPR050360">
    <property type="entry name" value="MFS_Sugar_Transporters"/>
</dbReference>
<protein>
    <recommendedName>
        <fullName evidence="10">Major facilitator superfamily (MFS) profile domain-containing protein</fullName>
    </recommendedName>
</protein>
<dbReference type="InterPro" id="IPR036259">
    <property type="entry name" value="MFS_trans_sf"/>
</dbReference>
<evidence type="ECO:0000256" key="4">
    <source>
        <dbReference type="ARBA" id="ARBA00022692"/>
    </source>
</evidence>
<keyword evidence="12" id="KW-1185">Reference proteome</keyword>
<dbReference type="GeneID" id="19108450"/>
<keyword evidence="3 8" id="KW-0813">Transport</keyword>
<evidence type="ECO:0000256" key="2">
    <source>
        <dbReference type="ARBA" id="ARBA00010992"/>
    </source>
</evidence>
<dbReference type="OMA" id="YELTAAW"/>
<accession>M2MYQ2</accession>
<feature type="transmembrane region" description="Helical" evidence="9">
    <location>
        <begin position="187"/>
        <end position="206"/>
    </location>
</feature>
<evidence type="ECO:0000256" key="8">
    <source>
        <dbReference type="RuleBase" id="RU003346"/>
    </source>
</evidence>
<dbReference type="NCBIfam" id="TIGR00879">
    <property type="entry name" value="SP"/>
    <property type="match status" value="1"/>
</dbReference>
<keyword evidence="7" id="KW-0462">Maltose metabolism</keyword>
<feature type="transmembrane region" description="Helical" evidence="9">
    <location>
        <begin position="374"/>
        <end position="395"/>
    </location>
</feature>
<feature type="transmembrane region" description="Helical" evidence="9">
    <location>
        <begin position="470"/>
        <end position="491"/>
    </location>
</feature>
<feature type="transmembrane region" description="Helical" evidence="9">
    <location>
        <begin position="226"/>
        <end position="247"/>
    </location>
</feature>
<organism evidence="11 12">
    <name type="scientific">Baudoinia panamericana (strain UAMH 10762)</name>
    <name type="common">Angels' share fungus</name>
    <name type="synonym">Baudoinia compniacensis (strain UAMH 10762)</name>
    <dbReference type="NCBI Taxonomy" id="717646"/>
    <lineage>
        <taxon>Eukaryota</taxon>
        <taxon>Fungi</taxon>
        <taxon>Dikarya</taxon>
        <taxon>Ascomycota</taxon>
        <taxon>Pezizomycotina</taxon>
        <taxon>Dothideomycetes</taxon>
        <taxon>Dothideomycetidae</taxon>
        <taxon>Mycosphaerellales</taxon>
        <taxon>Teratosphaeriaceae</taxon>
        <taxon>Baudoinia</taxon>
    </lineage>
</organism>
<dbReference type="InterPro" id="IPR020846">
    <property type="entry name" value="MFS_dom"/>
</dbReference>
<feature type="transmembrane region" description="Helical" evidence="9">
    <location>
        <begin position="49"/>
        <end position="76"/>
    </location>
</feature>
<keyword evidence="6 9" id="KW-0472">Membrane</keyword>
<dbReference type="GO" id="GO:0000023">
    <property type="term" value="P:maltose metabolic process"/>
    <property type="evidence" value="ECO:0007669"/>
    <property type="project" value="UniProtKB-KW"/>
</dbReference>
<proteinExistence type="inferred from homology"/>
<gene>
    <name evidence="11" type="ORF">BAUCODRAFT_143830</name>
</gene>
<dbReference type="InterPro" id="IPR005828">
    <property type="entry name" value="MFS_sugar_transport-like"/>
</dbReference>
<feature type="transmembrane region" description="Helical" evidence="9">
    <location>
        <begin position="440"/>
        <end position="458"/>
    </location>
</feature>
<dbReference type="HOGENOM" id="CLU_001265_11_5_1"/>
<evidence type="ECO:0000259" key="10">
    <source>
        <dbReference type="PROSITE" id="PS50850"/>
    </source>
</evidence>
<sequence>MAAKRNFVAAADVAELARVNTHVLDTAVQATEAERSMTLWEGIKTYPKAVVWSVLLSTCIVMEGFDLVLVFSLIGLPAFQKRFGELQPNGSYEISPAWQSGLTNGATVGEILGLLFVGMSAERFGYRWTLIGSLALISAFVFLAFFAQNLTMLVIAEILCGLPWGAFQTLTTTYAAEVCPVSLRAYLTTYVNLCWVIGQFLSSGVLKGVAGQTGPIAYKLPYGLQWIWPVPLIIGILLAPESPWWLVRKGKFEEAKKNLLRLTSRNQNNNFDPDATINMMVYTTELEKANTAGARYLDCFKGVNLRRTEIVCMVWVIQVLCGCSAMVGYSTYFFERAGFDSSHAFSLSLGQYGLGAVGVLVSWFLMTWCGRRSLYFWGQVILAIDLLIVGFLGIAGDKAGALWAVGALVLFFNFVYDATVGPVCYSLVAELSSTRLRNKTVVLARSFYNVAGIINNILTPRMLSPGAWNWGAKTGFFWAGAGILCCIWTFFRLPEPKGRTYAELDILFDARVSARKFAKTDVASFDAASGHSSGVFPISGKSAVEKVEAV</sequence>
<dbReference type="GO" id="GO:0005351">
    <property type="term" value="F:carbohydrate:proton symporter activity"/>
    <property type="evidence" value="ECO:0007669"/>
    <property type="project" value="TreeGrafter"/>
</dbReference>
<reference evidence="11 12" key="1">
    <citation type="journal article" date="2012" name="PLoS Pathog.">
        <title>Diverse lifestyles and strategies of plant pathogenesis encoded in the genomes of eighteen Dothideomycetes fungi.</title>
        <authorList>
            <person name="Ohm R.A."/>
            <person name="Feau N."/>
            <person name="Henrissat B."/>
            <person name="Schoch C.L."/>
            <person name="Horwitz B.A."/>
            <person name="Barry K.W."/>
            <person name="Condon B.J."/>
            <person name="Copeland A.C."/>
            <person name="Dhillon B."/>
            <person name="Glaser F."/>
            <person name="Hesse C.N."/>
            <person name="Kosti I."/>
            <person name="LaButti K."/>
            <person name="Lindquist E.A."/>
            <person name="Lucas S."/>
            <person name="Salamov A.A."/>
            <person name="Bradshaw R.E."/>
            <person name="Ciuffetti L."/>
            <person name="Hamelin R.C."/>
            <person name="Kema G.H.J."/>
            <person name="Lawrence C."/>
            <person name="Scott J.A."/>
            <person name="Spatafora J.W."/>
            <person name="Turgeon B.G."/>
            <person name="de Wit P.J.G.M."/>
            <person name="Zhong S."/>
            <person name="Goodwin S.B."/>
            <person name="Grigoriev I.V."/>
        </authorList>
    </citation>
    <scope>NUCLEOTIDE SEQUENCE [LARGE SCALE GENOMIC DNA]</scope>
    <source>
        <strain evidence="11 12">UAMH 10762</strain>
    </source>
</reference>
<feature type="domain" description="Major facilitator superfamily (MFS) profile" evidence="10">
    <location>
        <begin position="52"/>
        <end position="497"/>
    </location>
</feature>
<dbReference type="InterPro" id="IPR003663">
    <property type="entry name" value="Sugar/inositol_transpt"/>
</dbReference>
<dbReference type="PANTHER" id="PTHR48022">
    <property type="entry name" value="PLASTIDIC GLUCOSE TRANSPORTER 4"/>
    <property type="match status" value="1"/>
</dbReference>
<dbReference type="OrthoDB" id="6612291at2759"/>
<feature type="transmembrane region" description="Helical" evidence="9">
    <location>
        <begin position="153"/>
        <end position="175"/>
    </location>
</feature>
<dbReference type="eggNOG" id="KOG0254">
    <property type="taxonomic scope" value="Eukaryota"/>
</dbReference>
<evidence type="ECO:0000256" key="1">
    <source>
        <dbReference type="ARBA" id="ARBA00004141"/>
    </source>
</evidence>